<reference evidence="1" key="2">
    <citation type="journal article" date="2015" name="Data Brief">
        <title>Shoot transcriptome of the giant reed, Arundo donax.</title>
        <authorList>
            <person name="Barrero R.A."/>
            <person name="Guerrero F.D."/>
            <person name="Moolhuijzen P."/>
            <person name="Goolsby J.A."/>
            <person name="Tidwell J."/>
            <person name="Bellgard S.E."/>
            <person name="Bellgard M.I."/>
        </authorList>
    </citation>
    <scope>NUCLEOTIDE SEQUENCE</scope>
    <source>
        <tissue evidence="1">Shoot tissue taken approximately 20 cm above the soil surface</tissue>
    </source>
</reference>
<reference evidence="1" key="1">
    <citation type="submission" date="2014-09" db="EMBL/GenBank/DDBJ databases">
        <authorList>
            <person name="Magalhaes I.L.F."/>
            <person name="Oliveira U."/>
            <person name="Santos F.R."/>
            <person name="Vidigal T.H.D.A."/>
            <person name="Brescovit A.D."/>
            <person name="Santos A.J."/>
        </authorList>
    </citation>
    <scope>NUCLEOTIDE SEQUENCE</scope>
    <source>
        <tissue evidence="1">Shoot tissue taken approximately 20 cm above the soil surface</tissue>
    </source>
</reference>
<dbReference type="EMBL" id="GBRH01207836">
    <property type="protein sequence ID" value="JAD90059.1"/>
    <property type="molecule type" value="Transcribed_RNA"/>
</dbReference>
<accession>A0A0A9DNA2</accession>
<protein>
    <submittedName>
        <fullName evidence="1">Uncharacterized protein</fullName>
    </submittedName>
</protein>
<name>A0A0A9DNA2_ARUDO</name>
<dbReference type="AlphaFoldDB" id="A0A0A9DNA2"/>
<proteinExistence type="predicted"/>
<organism evidence="1">
    <name type="scientific">Arundo donax</name>
    <name type="common">Giant reed</name>
    <name type="synonym">Donax arundinaceus</name>
    <dbReference type="NCBI Taxonomy" id="35708"/>
    <lineage>
        <taxon>Eukaryota</taxon>
        <taxon>Viridiplantae</taxon>
        <taxon>Streptophyta</taxon>
        <taxon>Embryophyta</taxon>
        <taxon>Tracheophyta</taxon>
        <taxon>Spermatophyta</taxon>
        <taxon>Magnoliopsida</taxon>
        <taxon>Liliopsida</taxon>
        <taxon>Poales</taxon>
        <taxon>Poaceae</taxon>
        <taxon>PACMAD clade</taxon>
        <taxon>Arundinoideae</taxon>
        <taxon>Arundineae</taxon>
        <taxon>Arundo</taxon>
    </lineage>
</organism>
<evidence type="ECO:0000313" key="1">
    <source>
        <dbReference type="EMBL" id="JAD90059.1"/>
    </source>
</evidence>
<sequence length="59" mass="6140">MSTALVTAGSFPASRLSSTASSSACCSTRSANLIMIRPRSCNCSVGSGMIVMLQRTFSF</sequence>